<evidence type="ECO:0000256" key="1">
    <source>
        <dbReference type="ARBA" id="ARBA00023002"/>
    </source>
</evidence>
<dbReference type="RefSeq" id="WP_167188341.1">
    <property type="nucleotide sequence ID" value="NZ_JAAONZ010000012.1"/>
</dbReference>
<accession>A0A9E5MMB3</accession>
<organism evidence="3 4">
    <name type="scientific">Pseudomaricurvus hydrocarbonicus</name>
    <dbReference type="NCBI Taxonomy" id="1470433"/>
    <lineage>
        <taxon>Bacteria</taxon>
        <taxon>Pseudomonadati</taxon>
        <taxon>Pseudomonadota</taxon>
        <taxon>Gammaproteobacteria</taxon>
        <taxon>Cellvibrionales</taxon>
        <taxon>Cellvibrionaceae</taxon>
        <taxon>Pseudomaricurvus</taxon>
    </lineage>
</organism>
<dbReference type="Gene3D" id="3.20.20.100">
    <property type="entry name" value="NADP-dependent oxidoreductase domain"/>
    <property type="match status" value="1"/>
</dbReference>
<dbReference type="GO" id="GO:0016491">
    <property type="term" value="F:oxidoreductase activity"/>
    <property type="evidence" value="ECO:0007669"/>
    <property type="project" value="UniProtKB-KW"/>
</dbReference>
<sequence length="329" mass="35860">MQTRRIGNAEVPAIGLGCMNLSHAYGTPPDTETATALLHKAFDLGVRHFDTAALYGFGANETLVGEAIKPFRQQVHLASKCAMTGVEGVRVIDGRPETLTRTLDEALTRLQTDHIDLYYLHRWDKNVPIEDSVGALSRAVEDGKIGAIGLSEVSAATLRKAHAVHPIAAVQTEYSLWTRNAEIAVLQACKELDTSFVAFSPVARGFLTGAVTDPAAFAAKDIRRNMPRFQEPHFSSNQRWLNEFADLAKTENCSMAQLSLAWLLSRDDHVLPIPGTTSIAHLEDNLAAAEITLSAEVIGKLDELINQTTVSGPRYPEATQAEIDTEEFA</sequence>
<dbReference type="EMBL" id="JAAONZ010000012">
    <property type="protein sequence ID" value="NHO66818.1"/>
    <property type="molecule type" value="Genomic_DNA"/>
</dbReference>
<dbReference type="InterPro" id="IPR023210">
    <property type="entry name" value="NADP_OxRdtase_dom"/>
</dbReference>
<proteinExistence type="predicted"/>
<dbReference type="PRINTS" id="PR00069">
    <property type="entry name" value="ALDKETRDTASE"/>
</dbReference>
<dbReference type="Proteomes" id="UP000787472">
    <property type="component" value="Unassembled WGS sequence"/>
</dbReference>
<comment type="caution">
    <text evidence="3">The sequence shown here is derived from an EMBL/GenBank/DDBJ whole genome shotgun (WGS) entry which is preliminary data.</text>
</comment>
<gene>
    <name evidence="3" type="ORF">G8770_14805</name>
</gene>
<keyword evidence="1" id="KW-0560">Oxidoreductase</keyword>
<evidence type="ECO:0000313" key="3">
    <source>
        <dbReference type="EMBL" id="NHO66818.1"/>
    </source>
</evidence>
<dbReference type="GO" id="GO:0005737">
    <property type="term" value="C:cytoplasm"/>
    <property type="evidence" value="ECO:0007669"/>
    <property type="project" value="TreeGrafter"/>
</dbReference>
<dbReference type="InterPro" id="IPR050791">
    <property type="entry name" value="Aldo-Keto_reductase"/>
</dbReference>
<keyword evidence="4" id="KW-1185">Reference proteome</keyword>
<evidence type="ECO:0000313" key="4">
    <source>
        <dbReference type="Proteomes" id="UP000787472"/>
    </source>
</evidence>
<protein>
    <submittedName>
        <fullName evidence="3">Aldo/keto reductase</fullName>
    </submittedName>
</protein>
<dbReference type="InterPro" id="IPR036812">
    <property type="entry name" value="NAD(P)_OxRdtase_dom_sf"/>
</dbReference>
<dbReference type="SUPFAM" id="SSF51430">
    <property type="entry name" value="NAD(P)-linked oxidoreductase"/>
    <property type="match status" value="1"/>
</dbReference>
<name>A0A9E5MMB3_9GAMM</name>
<dbReference type="Pfam" id="PF00248">
    <property type="entry name" value="Aldo_ket_red"/>
    <property type="match status" value="1"/>
</dbReference>
<dbReference type="AlphaFoldDB" id="A0A9E5MMB3"/>
<dbReference type="PANTHER" id="PTHR43625:SF40">
    <property type="entry name" value="ALDO-KETO REDUCTASE YAKC [NADP(+)]"/>
    <property type="match status" value="1"/>
</dbReference>
<feature type="domain" description="NADP-dependent oxidoreductase" evidence="2">
    <location>
        <begin position="13"/>
        <end position="305"/>
    </location>
</feature>
<reference evidence="3" key="1">
    <citation type="submission" date="2020-03" db="EMBL/GenBank/DDBJ databases">
        <authorList>
            <person name="Guo F."/>
        </authorList>
    </citation>
    <scope>NUCLEOTIDE SEQUENCE</scope>
    <source>
        <strain evidence="3">JCM 30134</strain>
    </source>
</reference>
<dbReference type="InterPro" id="IPR020471">
    <property type="entry name" value="AKR"/>
</dbReference>
<dbReference type="PANTHER" id="PTHR43625">
    <property type="entry name" value="AFLATOXIN B1 ALDEHYDE REDUCTASE"/>
    <property type="match status" value="1"/>
</dbReference>
<evidence type="ECO:0000259" key="2">
    <source>
        <dbReference type="Pfam" id="PF00248"/>
    </source>
</evidence>